<accession>A0A8B8DC91</accession>
<comment type="subunit">
    <text evidence="3">Monomer.</text>
</comment>
<keyword evidence="8" id="KW-0418">Kinase</keyword>
<sequence>MSTEDAKSYLSKREIPRLFESLMTGLMYHRPQDHIKYLIECLEKVKDKGYQNVTWSSFVDIRRAKTPLPPIDQNGQKRPGSRPRSRPSSRTKTPVKIGKEYFWIEQFDPPEEKESLETRKGSPLPPISKSPPPSKGVLPNVPITLIMGGPGSGKLTQSRKLLAKNPGWVHLSMGDLLKSEIANKGTAGAKWGMIGDLVSQGEMAPEDVTAELLLRNMKMHPDAKGFIIEGYPRSSSQLEEFEKEIGRLDLAMLIDCDEYYCTQRLLKRGQEKGKIDDNLAAISKRISFFKENTLPVCKYFDDLGKLAVVDGDRDIEEIAFTLGQILKKAIKRNFKTPEPKVKPVRPKGPEKPATPPKAATTTTTTKPLQKEKSVVFADQVLVPPPPTIVNKDEGRKPGLPQAPIIFLAGGPGSGRGTQAKRILERYKEVVHLSMGDILRSQIADKGTADDKWNMIGSLVSKGEMAPQEVTVELIVEHIKKYPDAGAYLLEGYPRDKDQIEEFNKNIGGLNFVLMLDCEEYYMQRRLLDRGKATQRIDDNLNAIQNRISFFKNNTLPVFKHYDDQGKLVVINGDRDMDEIFFEICRVLDFAFYGRKPGQKSNKESADLSGVNVVFVVGGPGSGKGTQCDLIVKKYGFTHLSTGDLLRAEVQSGTPRGKNLVEIMQKGELVPMDVVLDLLKESISAKADSSKGFLIDGYPREMDQGVKFEEQITTPKCVLYFEVSDDTMTKRLLGRAQTSGRVDDNEETIKQRLKTFHDVTTPVIDYYSKKNMVQKVPAEASADEVFEQVQKILDSMSLDKPGRDPVLKDAKVLFIVGGPGSGKGTQCARIVEKFGFCHLSSGDLLREEVASGSKRGTKLKDVMARGELVSMDDVLELMCDAMKKNISNTKCFLIDGYPRELEQGTRFENEIVPCVGVLYFDVSDDTMTKRLLKRGETSGRVDDNEETIKKRLQTFHNQTKPVIDYYSKQDKVCKVPAEASEGEIFAEVEKYVSSHKW</sequence>
<evidence type="ECO:0000256" key="1">
    <source>
        <dbReference type="ARBA" id="ARBA00003053"/>
    </source>
</evidence>
<dbReference type="SUPFAM" id="SSF52540">
    <property type="entry name" value="P-loop containing nucleoside triphosphate hydrolases"/>
    <property type="match status" value="4"/>
</dbReference>
<comment type="function">
    <text evidence="1">Catalyzes the reversible transfer of the terminal phosphate group between ATP and AMP. Plays an important role in cellular energy homeostasis and in adenine nucleotide metabolism.</text>
</comment>
<dbReference type="GO" id="GO:0005524">
    <property type="term" value="F:ATP binding"/>
    <property type="evidence" value="ECO:0007669"/>
    <property type="project" value="UniProtKB-KW"/>
</dbReference>
<dbReference type="InterPro" id="IPR000850">
    <property type="entry name" value="Adenylat/UMP-CMP_kin"/>
</dbReference>
<dbReference type="OrthoDB" id="442176at2759"/>
<evidence type="ECO:0000256" key="9">
    <source>
        <dbReference type="ARBA" id="ARBA00022840"/>
    </source>
</evidence>
<comment type="subcellular location">
    <subcellularLocation>
        <location evidence="2">Cytoplasm</location>
    </subcellularLocation>
</comment>
<evidence type="ECO:0000256" key="6">
    <source>
        <dbReference type="ARBA" id="ARBA00022679"/>
    </source>
</evidence>
<feature type="region of interest" description="Disordered" evidence="12">
    <location>
        <begin position="112"/>
        <end position="136"/>
    </location>
</feature>
<dbReference type="CDD" id="cd22978">
    <property type="entry name" value="DD_AK5"/>
    <property type="match status" value="1"/>
</dbReference>
<dbReference type="GO" id="GO:0005737">
    <property type="term" value="C:cytoplasm"/>
    <property type="evidence" value="ECO:0007669"/>
    <property type="project" value="UniProtKB-SubCell"/>
</dbReference>
<name>A0A8B8DC91_CRAVI</name>
<protein>
    <recommendedName>
        <fullName evidence="4">adenylate kinase</fullName>
        <ecNumber evidence="4">2.7.4.3</ecNumber>
    </recommendedName>
    <alternativeName>
        <fullName evidence="10">ATP:AMP phosphotransferase</fullName>
    </alternativeName>
    <alternativeName>
        <fullName evidence="11">Adenylate monophosphate kinase</fullName>
    </alternativeName>
</protein>
<evidence type="ECO:0000256" key="7">
    <source>
        <dbReference type="ARBA" id="ARBA00022741"/>
    </source>
</evidence>
<dbReference type="FunFam" id="3.40.50.300:FF:000315">
    <property type="entry name" value="Adenylate kinase 1"/>
    <property type="match status" value="2"/>
</dbReference>
<gene>
    <name evidence="14" type="primary">LOC111125596</name>
</gene>
<evidence type="ECO:0000256" key="10">
    <source>
        <dbReference type="ARBA" id="ARBA00031517"/>
    </source>
</evidence>
<feature type="region of interest" description="Disordered" evidence="12">
    <location>
        <begin position="336"/>
        <end position="369"/>
    </location>
</feature>
<evidence type="ECO:0000256" key="2">
    <source>
        <dbReference type="ARBA" id="ARBA00004496"/>
    </source>
</evidence>
<dbReference type="InterPro" id="IPR033690">
    <property type="entry name" value="Adenylat_kinase_CS"/>
</dbReference>
<feature type="compositionally biased region" description="Basic residues" evidence="12">
    <location>
        <begin position="79"/>
        <end position="89"/>
    </location>
</feature>
<dbReference type="InterPro" id="IPR027417">
    <property type="entry name" value="P-loop_NTPase"/>
</dbReference>
<reference evidence="14" key="1">
    <citation type="submission" date="2025-08" db="UniProtKB">
        <authorList>
            <consortium name="RefSeq"/>
        </authorList>
    </citation>
    <scope>IDENTIFICATION</scope>
    <source>
        <tissue evidence="14">Whole sample</tissue>
    </source>
</reference>
<dbReference type="Pfam" id="PF00406">
    <property type="entry name" value="ADK"/>
    <property type="match status" value="4"/>
</dbReference>
<keyword evidence="9" id="KW-0067">ATP-binding</keyword>
<dbReference type="Gene3D" id="3.40.50.300">
    <property type="entry name" value="P-loop containing nucleotide triphosphate hydrolases"/>
    <property type="match status" value="4"/>
</dbReference>
<dbReference type="PROSITE" id="PS00113">
    <property type="entry name" value="ADENYLATE_KINASE"/>
    <property type="match status" value="2"/>
</dbReference>
<keyword evidence="13" id="KW-1185">Reference proteome</keyword>
<evidence type="ECO:0000256" key="12">
    <source>
        <dbReference type="SAM" id="MobiDB-lite"/>
    </source>
</evidence>
<evidence type="ECO:0000256" key="8">
    <source>
        <dbReference type="ARBA" id="ARBA00022777"/>
    </source>
</evidence>
<evidence type="ECO:0000313" key="14">
    <source>
        <dbReference type="RefSeq" id="XP_022325280.1"/>
    </source>
</evidence>
<dbReference type="KEGG" id="cvn:111125596"/>
<dbReference type="PRINTS" id="PR00094">
    <property type="entry name" value="ADENYLTKNASE"/>
</dbReference>
<evidence type="ECO:0000256" key="5">
    <source>
        <dbReference type="ARBA" id="ARBA00022490"/>
    </source>
</evidence>
<dbReference type="GeneID" id="111125596"/>
<dbReference type="HAMAP" id="MF_00235">
    <property type="entry name" value="Adenylate_kinase_Adk"/>
    <property type="match status" value="4"/>
</dbReference>
<evidence type="ECO:0000256" key="4">
    <source>
        <dbReference type="ARBA" id="ARBA00012955"/>
    </source>
</evidence>
<feature type="compositionally biased region" description="Pro residues" evidence="12">
    <location>
        <begin position="123"/>
        <end position="134"/>
    </location>
</feature>
<dbReference type="Proteomes" id="UP000694844">
    <property type="component" value="Chromosome 3"/>
</dbReference>
<feature type="compositionally biased region" description="Low complexity" evidence="12">
    <location>
        <begin position="356"/>
        <end position="367"/>
    </location>
</feature>
<dbReference type="GO" id="GO:0004017">
    <property type="term" value="F:AMP kinase activity"/>
    <property type="evidence" value="ECO:0007669"/>
    <property type="project" value="UniProtKB-EC"/>
</dbReference>
<evidence type="ECO:0000256" key="3">
    <source>
        <dbReference type="ARBA" id="ARBA00011245"/>
    </source>
</evidence>
<keyword evidence="5" id="KW-0963">Cytoplasm</keyword>
<dbReference type="RefSeq" id="XP_022325280.1">
    <property type="nucleotide sequence ID" value="XM_022469572.1"/>
</dbReference>
<keyword evidence="7" id="KW-0547">Nucleotide-binding</keyword>
<dbReference type="AlphaFoldDB" id="A0A8B8DC91"/>
<dbReference type="EC" id="2.7.4.3" evidence="4"/>
<keyword evidence="6" id="KW-0808">Transferase</keyword>
<feature type="region of interest" description="Disordered" evidence="12">
    <location>
        <begin position="66"/>
        <end position="93"/>
    </location>
</feature>
<evidence type="ECO:0000256" key="11">
    <source>
        <dbReference type="ARBA" id="ARBA00078502"/>
    </source>
</evidence>
<dbReference type="SUPFAM" id="SSF47391">
    <property type="entry name" value="Dimerization-anchoring domain of cAMP-dependent PK regulatory subunit"/>
    <property type="match status" value="1"/>
</dbReference>
<dbReference type="CDD" id="cd01428">
    <property type="entry name" value="ADK"/>
    <property type="match status" value="4"/>
</dbReference>
<dbReference type="PANTHER" id="PTHR23359">
    <property type="entry name" value="NUCLEOTIDE KINASE"/>
    <property type="match status" value="1"/>
</dbReference>
<organism evidence="13 14">
    <name type="scientific">Crassostrea virginica</name>
    <name type="common">Eastern oyster</name>
    <dbReference type="NCBI Taxonomy" id="6565"/>
    <lineage>
        <taxon>Eukaryota</taxon>
        <taxon>Metazoa</taxon>
        <taxon>Spiralia</taxon>
        <taxon>Lophotrochozoa</taxon>
        <taxon>Mollusca</taxon>
        <taxon>Bivalvia</taxon>
        <taxon>Autobranchia</taxon>
        <taxon>Pteriomorphia</taxon>
        <taxon>Ostreida</taxon>
        <taxon>Ostreoidea</taxon>
        <taxon>Ostreidae</taxon>
        <taxon>Crassostrea</taxon>
    </lineage>
</organism>
<evidence type="ECO:0000313" key="13">
    <source>
        <dbReference type="Proteomes" id="UP000694844"/>
    </source>
</evidence>
<proteinExistence type="inferred from homology"/>